<keyword evidence="10 13" id="KW-0694">RNA-binding</keyword>
<keyword evidence="9 13" id="KW-0460">Magnesium</keyword>
<dbReference type="CDD" id="cd24138">
    <property type="entry name" value="TtcA-like"/>
    <property type="match status" value="1"/>
</dbReference>
<keyword evidence="16" id="KW-1185">Reference proteome</keyword>
<evidence type="ECO:0000256" key="12">
    <source>
        <dbReference type="ARBA" id="ARBA00023014"/>
    </source>
</evidence>
<dbReference type="EC" id="2.8.1.-" evidence="13"/>
<evidence type="ECO:0000313" key="15">
    <source>
        <dbReference type="EMBL" id="KCZ60765.1"/>
    </source>
</evidence>
<comment type="pathway">
    <text evidence="13">tRNA modification.</text>
</comment>
<dbReference type="GO" id="GO:0051539">
    <property type="term" value="F:4 iron, 4 sulfur cluster binding"/>
    <property type="evidence" value="ECO:0007669"/>
    <property type="project" value="UniProtKB-UniRule"/>
</dbReference>
<feature type="binding site" evidence="13">
    <location>
        <position position="160"/>
    </location>
    <ligand>
        <name>[4Fe-4S] cluster</name>
        <dbReference type="ChEBI" id="CHEBI:49883"/>
    </ligand>
</feature>
<evidence type="ECO:0000256" key="8">
    <source>
        <dbReference type="ARBA" id="ARBA00022840"/>
    </source>
</evidence>
<keyword evidence="8 13" id="KW-0067">ATP-binding</keyword>
<evidence type="ECO:0000259" key="14">
    <source>
        <dbReference type="Pfam" id="PF01171"/>
    </source>
</evidence>
<protein>
    <recommendedName>
        <fullName evidence="13">tRNA-cytidine(32) 2-sulfurtransferase</fullName>
        <ecNumber evidence="13">2.8.1.-</ecNumber>
    </recommendedName>
    <alternativeName>
        <fullName evidence="13">Two-thiocytidine biosynthesis protein A</fullName>
    </alternativeName>
    <alternativeName>
        <fullName evidence="13">tRNA 2-thiocytidine biosynthesis protein TtcA</fullName>
    </alternativeName>
</protein>
<organism evidence="15 16">
    <name type="scientific">Hyphomonas chukchiensis</name>
    <dbReference type="NCBI Taxonomy" id="1280947"/>
    <lineage>
        <taxon>Bacteria</taxon>
        <taxon>Pseudomonadati</taxon>
        <taxon>Pseudomonadota</taxon>
        <taxon>Alphaproteobacteria</taxon>
        <taxon>Hyphomonadales</taxon>
        <taxon>Hyphomonadaceae</taxon>
        <taxon>Hyphomonas</taxon>
    </lineage>
</organism>
<comment type="catalytic activity">
    <reaction evidence="13">
        <text>cytidine(32) in tRNA + S-sulfanyl-L-cysteinyl-[cysteine desulfurase] + AH2 + ATP = 2-thiocytidine(32) in tRNA + L-cysteinyl-[cysteine desulfurase] + A + AMP + diphosphate + H(+)</text>
        <dbReference type="Rhea" id="RHEA:57048"/>
        <dbReference type="Rhea" id="RHEA-COMP:10288"/>
        <dbReference type="Rhea" id="RHEA-COMP:12157"/>
        <dbReference type="Rhea" id="RHEA-COMP:12158"/>
        <dbReference type="Rhea" id="RHEA-COMP:14821"/>
        <dbReference type="ChEBI" id="CHEBI:13193"/>
        <dbReference type="ChEBI" id="CHEBI:15378"/>
        <dbReference type="ChEBI" id="CHEBI:17499"/>
        <dbReference type="ChEBI" id="CHEBI:29950"/>
        <dbReference type="ChEBI" id="CHEBI:30616"/>
        <dbReference type="ChEBI" id="CHEBI:33019"/>
        <dbReference type="ChEBI" id="CHEBI:61963"/>
        <dbReference type="ChEBI" id="CHEBI:82748"/>
        <dbReference type="ChEBI" id="CHEBI:141453"/>
        <dbReference type="ChEBI" id="CHEBI:456215"/>
    </reaction>
</comment>
<keyword evidence="5 13" id="KW-0819">tRNA processing</keyword>
<accession>A0A062UNB4</accession>
<keyword evidence="1 13" id="KW-0004">4Fe-4S</keyword>
<evidence type="ECO:0000256" key="3">
    <source>
        <dbReference type="ARBA" id="ARBA00022555"/>
    </source>
</evidence>
<dbReference type="STRING" id="1280947.HY30_00100"/>
<evidence type="ECO:0000256" key="1">
    <source>
        <dbReference type="ARBA" id="ARBA00022485"/>
    </source>
</evidence>
<evidence type="ECO:0000256" key="2">
    <source>
        <dbReference type="ARBA" id="ARBA00022490"/>
    </source>
</evidence>
<dbReference type="GO" id="GO:0016783">
    <property type="term" value="F:sulfurtransferase activity"/>
    <property type="evidence" value="ECO:0007669"/>
    <property type="project" value="UniProtKB-UniRule"/>
</dbReference>
<sequence length="314" mass="34675">MAQHCVIDSRAGPVAKLAVMADTIPPLAPPLFADAPSSVSFKKLRKRLVRGALKAVDDFGMVDRRAVDAGEKPRPKWLVCLSGGKDSYGLLAVLMDLQWQGALPVDLIACNLDQGQPGFPKHVLPDWLDTTGVKYRIETEDTYSIVTEKVEAGRTYCSMCSRLRRGILYRIAREEGCEAIVLGHHRDDALETFMMNFIHGGRMAAMPPKLLNDEGDCFVLRPLITAAEDDLAKFAEAMNFPIIPCNLCGSQDGLQRVAMKQMLDEWERKKPGVRQVMAHALATVRPSHLHDPRVFHFAGLEIGGTGETDPNVPF</sequence>
<keyword evidence="6 13" id="KW-0479">Metal-binding</keyword>
<evidence type="ECO:0000256" key="6">
    <source>
        <dbReference type="ARBA" id="ARBA00022723"/>
    </source>
</evidence>
<feature type="domain" description="tRNA(Ile)-lysidine/2-thiocytidine synthase N-terminal" evidence="14">
    <location>
        <begin position="76"/>
        <end position="239"/>
    </location>
</feature>
<dbReference type="Pfam" id="PF01171">
    <property type="entry name" value="ATP_bind_3"/>
    <property type="match status" value="1"/>
</dbReference>
<evidence type="ECO:0000256" key="7">
    <source>
        <dbReference type="ARBA" id="ARBA00022741"/>
    </source>
</evidence>
<dbReference type="Proteomes" id="UP000027190">
    <property type="component" value="Unassembled WGS sequence"/>
</dbReference>
<dbReference type="GO" id="GO:0000049">
    <property type="term" value="F:tRNA binding"/>
    <property type="evidence" value="ECO:0007669"/>
    <property type="project" value="UniProtKB-KW"/>
</dbReference>
<dbReference type="InterPro" id="IPR014729">
    <property type="entry name" value="Rossmann-like_a/b/a_fold"/>
</dbReference>
<comment type="subunit">
    <text evidence="13">Homodimer.</text>
</comment>
<comment type="subcellular location">
    <subcellularLocation>
        <location evidence="13">Cytoplasm</location>
    </subcellularLocation>
</comment>
<dbReference type="GO" id="GO:0000287">
    <property type="term" value="F:magnesium ion binding"/>
    <property type="evidence" value="ECO:0007669"/>
    <property type="project" value="UniProtKB-UniRule"/>
</dbReference>
<feature type="binding site" evidence="13">
    <location>
        <position position="157"/>
    </location>
    <ligand>
        <name>[4Fe-4S] cluster</name>
        <dbReference type="ChEBI" id="CHEBI:49883"/>
    </ligand>
</feature>
<dbReference type="InterPro" id="IPR012089">
    <property type="entry name" value="tRNA_Cyd_32_2_STrfase"/>
</dbReference>
<dbReference type="eggNOG" id="COG0037">
    <property type="taxonomic scope" value="Bacteria"/>
</dbReference>
<dbReference type="GO" id="GO:0005524">
    <property type="term" value="F:ATP binding"/>
    <property type="evidence" value="ECO:0007669"/>
    <property type="project" value="UniProtKB-UniRule"/>
</dbReference>
<keyword evidence="12 13" id="KW-0411">Iron-sulfur</keyword>
<dbReference type="SUPFAM" id="SSF52402">
    <property type="entry name" value="Adenine nucleotide alpha hydrolases-like"/>
    <property type="match status" value="1"/>
</dbReference>
<gene>
    <name evidence="13" type="primary">ttcA</name>
    <name evidence="15" type="ORF">HY30_00100</name>
</gene>
<evidence type="ECO:0000256" key="5">
    <source>
        <dbReference type="ARBA" id="ARBA00022694"/>
    </source>
</evidence>
<dbReference type="NCBIfam" id="NF007972">
    <property type="entry name" value="PRK10696.1"/>
    <property type="match status" value="1"/>
</dbReference>
<comment type="cofactor">
    <cofactor evidence="13">
        <name>[4Fe-4S] cluster</name>
        <dbReference type="ChEBI" id="CHEBI:49883"/>
    </cofactor>
    <text evidence="13">Binds 1 [4Fe-4S] cluster per subunit. The cluster is chelated by three Cys residues, the fourth Fe has a free coordination site that may bind a sulfur atom transferred from the persulfide of IscS.</text>
</comment>
<feature type="short sequence motif" description="PP-loop motif" evidence="13">
    <location>
        <begin position="82"/>
        <end position="87"/>
    </location>
</feature>
<feature type="binding site" evidence="13">
    <location>
        <position position="248"/>
    </location>
    <ligand>
        <name>[4Fe-4S] cluster</name>
        <dbReference type="ChEBI" id="CHEBI:49883"/>
    </ligand>
</feature>
<comment type="caution">
    <text evidence="15">The sequence shown here is derived from an EMBL/GenBank/DDBJ whole genome shotgun (WGS) entry which is preliminary data.</text>
</comment>
<comment type="similarity">
    <text evidence="13">Belongs to the TtcA family.</text>
</comment>
<evidence type="ECO:0000256" key="11">
    <source>
        <dbReference type="ARBA" id="ARBA00023004"/>
    </source>
</evidence>
<name>A0A062UNB4_9PROT</name>
<proteinExistence type="inferred from homology"/>
<keyword evidence="7 13" id="KW-0547">Nucleotide-binding</keyword>
<evidence type="ECO:0000256" key="10">
    <source>
        <dbReference type="ARBA" id="ARBA00022884"/>
    </source>
</evidence>
<evidence type="ECO:0000256" key="9">
    <source>
        <dbReference type="ARBA" id="ARBA00022842"/>
    </source>
</evidence>
<dbReference type="GO" id="GO:0034227">
    <property type="term" value="P:tRNA thio-modification"/>
    <property type="evidence" value="ECO:0007669"/>
    <property type="project" value="UniProtKB-UniRule"/>
</dbReference>
<comment type="function">
    <text evidence="13">Catalyzes the ATP-dependent 2-thiolation of cytidine in position 32 of tRNA, to form 2-thiocytidine (s(2)C32). The sulfur atoms are provided by the cysteine/cysteine desulfurase (IscS) system.</text>
</comment>
<dbReference type="GO" id="GO:0005737">
    <property type="term" value="C:cytoplasm"/>
    <property type="evidence" value="ECO:0007669"/>
    <property type="project" value="UniProtKB-SubCell"/>
</dbReference>
<comment type="miscellaneous">
    <text evidence="13">The thiolation reaction likely consists of two steps: a first activation step by ATP to form an adenylated intermediate of the target base of tRNA, and a second nucleophilic substitution step of the sulfur (S) atom supplied by the hydrosulfide attached to the Fe-S cluster.</text>
</comment>
<dbReference type="EMBL" id="AWFG01000001">
    <property type="protein sequence ID" value="KCZ60765.1"/>
    <property type="molecule type" value="Genomic_DNA"/>
</dbReference>
<comment type="cofactor">
    <cofactor evidence="13">
        <name>Mg(2+)</name>
        <dbReference type="ChEBI" id="CHEBI:18420"/>
    </cofactor>
</comment>
<keyword evidence="2 13" id="KW-0963">Cytoplasm</keyword>
<dbReference type="AlphaFoldDB" id="A0A062UNB4"/>
<evidence type="ECO:0000256" key="4">
    <source>
        <dbReference type="ARBA" id="ARBA00022679"/>
    </source>
</evidence>
<dbReference type="PANTHER" id="PTHR43686:SF1">
    <property type="entry name" value="AMINOTRAN_5 DOMAIN-CONTAINING PROTEIN"/>
    <property type="match status" value="1"/>
</dbReference>
<evidence type="ECO:0000256" key="13">
    <source>
        <dbReference type="HAMAP-Rule" id="MF_01850"/>
    </source>
</evidence>
<keyword evidence="3 13" id="KW-0820">tRNA-binding</keyword>
<dbReference type="HAMAP" id="MF_01850">
    <property type="entry name" value="TtcA"/>
    <property type="match status" value="1"/>
</dbReference>
<keyword evidence="11 13" id="KW-0408">Iron</keyword>
<evidence type="ECO:0000313" key="16">
    <source>
        <dbReference type="Proteomes" id="UP000027190"/>
    </source>
</evidence>
<dbReference type="PATRIC" id="fig|1280947.3.peg.17"/>
<reference evidence="15 16" key="1">
    <citation type="journal article" date="2014" name="Antonie Van Leeuwenhoek">
        <title>Hyphomonas beringensis sp. nov. and Hyphomonas chukchiensis sp. nov., isolated from surface seawater of the Bering Sea and Chukchi Sea.</title>
        <authorList>
            <person name="Li C."/>
            <person name="Lai Q."/>
            <person name="Li G."/>
            <person name="Dong C."/>
            <person name="Wang J."/>
            <person name="Liao Y."/>
            <person name="Shao Z."/>
        </authorList>
    </citation>
    <scope>NUCLEOTIDE SEQUENCE [LARGE SCALE GENOMIC DNA]</scope>
    <source>
        <strain evidence="15 16">BH-BN04-4</strain>
    </source>
</reference>
<dbReference type="Gene3D" id="3.40.50.620">
    <property type="entry name" value="HUPs"/>
    <property type="match status" value="1"/>
</dbReference>
<dbReference type="PANTHER" id="PTHR43686">
    <property type="entry name" value="SULFURTRANSFERASE-RELATED"/>
    <property type="match status" value="1"/>
</dbReference>
<dbReference type="InterPro" id="IPR011063">
    <property type="entry name" value="TilS/TtcA_N"/>
</dbReference>
<keyword evidence="4 13" id="KW-0808">Transferase</keyword>